<dbReference type="EMBL" id="MHOL01000005">
    <property type="protein sequence ID" value="OGZ63193.1"/>
    <property type="molecule type" value="Genomic_DNA"/>
</dbReference>
<reference evidence="2 3" key="1">
    <citation type="journal article" date="2016" name="Nat. Commun.">
        <title>Thousands of microbial genomes shed light on interconnected biogeochemical processes in an aquifer system.</title>
        <authorList>
            <person name="Anantharaman K."/>
            <person name="Brown C.T."/>
            <person name="Hug L.A."/>
            <person name="Sharon I."/>
            <person name="Castelle C.J."/>
            <person name="Probst A.J."/>
            <person name="Thomas B.C."/>
            <person name="Singh A."/>
            <person name="Wilkins M.J."/>
            <person name="Karaoz U."/>
            <person name="Brodie E.L."/>
            <person name="Williams K.H."/>
            <person name="Hubbard S.S."/>
            <person name="Banfield J.F."/>
        </authorList>
    </citation>
    <scope>NUCLEOTIDE SEQUENCE [LARGE SCALE GENOMIC DNA]</scope>
</reference>
<feature type="region of interest" description="Disordered" evidence="1">
    <location>
        <begin position="1"/>
        <end position="38"/>
    </location>
</feature>
<sequence length="129" mass="15305">MPFLNNDNKPSFLNKQTPNISQRGIDKKPIFPKPQIPNFERDLDKNTRFLEELARESGLEPESSEMKVEIERVKEKMSNFSKRSMAEEYWNEKHYLEEKLKGGITTQESKEIARRKKINQFLNKKFGIK</sequence>
<accession>A0A1G2HL53</accession>
<evidence type="ECO:0000256" key="1">
    <source>
        <dbReference type="SAM" id="MobiDB-lite"/>
    </source>
</evidence>
<comment type="caution">
    <text evidence="2">The sequence shown here is derived from an EMBL/GenBank/DDBJ whole genome shotgun (WGS) entry which is preliminary data.</text>
</comment>
<dbReference type="AlphaFoldDB" id="A0A1G2HL53"/>
<dbReference type="Proteomes" id="UP000178991">
    <property type="component" value="Unassembled WGS sequence"/>
</dbReference>
<evidence type="ECO:0000313" key="3">
    <source>
        <dbReference type="Proteomes" id="UP000178991"/>
    </source>
</evidence>
<gene>
    <name evidence="2" type="ORF">A2639_03295</name>
</gene>
<proteinExistence type="predicted"/>
<name>A0A1G2HL53_9BACT</name>
<feature type="compositionally biased region" description="Polar residues" evidence="1">
    <location>
        <begin position="1"/>
        <end position="22"/>
    </location>
</feature>
<evidence type="ECO:0000313" key="2">
    <source>
        <dbReference type="EMBL" id="OGZ63193.1"/>
    </source>
</evidence>
<organism evidence="2 3">
    <name type="scientific">Candidatus Staskawiczbacteria bacterium RIFCSPHIGHO2_01_FULL_34_27</name>
    <dbReference type="NCBI Taxonomy" id="1802199"/>
    <lineage>
        <taxon>Bacteria</taxon>
        <taxon>Candidatus Staskawicziibacteriota</taxon>
    </lineage>
</organism>
<protein>
    <submittedName>
        <fullName evidence="2">Uncharacterized protein</fullName>
    </submittedName>
</protein>